<feature type="compositionally biased region" description="Basic and acidic residues" evidence="1">
    <location>
        <begin position="17"/>
        <end position="35"/>
    </location>
</feature>
<sequence length="666" mass="75411">MEKTKFRSPSQGSEGSSIKEKSSGELRETEIKRTPTTEISSPAGQKRGLESSATAASEWAVAKALEPSLLETKAGNEELDRMCVDRLPSGPVREELEEAQMLIASTQGGPPEQMGLIIAGPQSQMLEDKCFNLMGESESHDLKREPTSMTQPGMKQTRKKWKRAAREVQKKSKAGLLASPLQRKMIANLSNMKAPNRNSPPFSPSKSSPKNYNDKGKINMRTKSPVSPQSQSNQRSPNSDRNINGGIKRRVVFESPEDVRNPKKGKVTENDSMLLISSSTAEPGSRPAENHEGLMLERAGPGEPPSRAGQLKAALGFEGGFGVSSIGSSGGLILLWKDNYKVTVLSFSAGHIDARIQEEDGLQWRFSGMYGDPDPRKRGSFWTLMRRLREVDRLPWIQAVEDCDLVDLGFSGPMFTWNNRREGKDNVQERLDRVLASNSWRDVFHQTRVEHLSFFSSDHRPLLWECKRREENDRRYEKRFQFESFWLKEDDIGRVITESWEEIGPSGTTGDLKIKLDKCAEKLMGWSKSRFGNLRKQIEEKSREIEYLYRKCRETGVMQKIKVLERSVESLIEKEEMYWRQRSRADWLSAGDRNTRFFHEKASARKKKNCISSLQDSRGGIQFSEEGMAGVISDYFTDIFSTTNPSAEVIRKVTGTIKSRLSEEMK</sequence>
<name>A0AA39TH22_ACESA</name>
<keyword evidence="3" id="KW-1185">Reference proteome</keyword>
<feature type="compositionally biased region" description="Basic and acidic residues" evidence="1">
    <location>
        <begin position="137"/>
        <end position="146"/>
    </location>
</feature>
<feature type="region of interest" description="Disordered" evidence="1">
    <location>
        <begin position="1"/>
        <end position="57"/>
    </location>
</feature>
<evidence type="ECO:0000256" key="1">
    <source>
        <dbReference type="SAM" id="MobiDB-lite"/>
    </source>
</evidence>
<proteinExistence type="predicted"/>
<evidence type="ECO:0000313" key="2">
    <source>
        <dbReference type="EMBL" id="KAK0607926.1"/>
    </source>
</evidence>
<dbReference type="SUPFAM" id="SSF56219">
    <property type="entry name" value="DNase I-like"/>
    <property type="match status" value="1"/>
</dbReference>
<reference evidence="2" key="2">
    <citation type="submission" date="2023-06" db="EMBL/GenBank/DDBJ databases">
        <authorList>
            <person name="Swenson N.G."/>
            <person name="Wegrzyn J.L."/>
            <person name="Mcevoy S.L."/>
        </authorList>
    </citation>
    <scope>NUCLEOTIDE SEQUENCE</scope>
    <source>
        <strain evidence="2">NS2018</strain>
        <tissue evidence="2">Leaf</tissue>
    </source>
</reference>
<evidence type="ECO:0000313" key="3">
    <source>
        <dbReference type="Proteomes" id="UP001168877"/>
    </source>
</evidence>
<protein>
    <recommendedName>
        <fullName evidence="4">Endonuclease/exonuclease/phosphatase domain-containing protein</fullName>
    </recommendedName>
</protein>
<evidence type="ECO:0008006" key="4">
    <source>
        <dbReference type="Google" id="ProtNLM"/>
    </source>
</evidence>
<dbReference type="AlphaFoldDB" id="A0AA39TH22"/>
<dbReference type="Proteomes" id="UP001168877">
    <property type="component" value="Unassembled WGS sequence"/>
</dbReference>
<dbReference type="Gene3D" id="3.60.10.10">
    <property type="entry name" value="Endonuclease/exonuclease/phosphatase"/>
    <property type="match status" value="1"/>
</dbReference>
<feature type="compositionally biased region" description="Low complexity" evidence="1">
    <location>
        <begin position="195"/>
        <end position="211"/>
    </location>
</feature>
<feature type="region of interest" description="Disordered" evidence="1">
    <location>
        <begin position="137"/>
        <end position="269"/>
    </location>
</feature>
<dbReference type="PANTHER" id="PTHR33710:SF71">
    <property type="entry name" value="ENDONUCLEASE_EXONUCLEASE_PHOSPHATASE DOMAIN-CONTAINING PROTEIN"/>
    <property type="match status" value="1"/>
</dbReference>
<gene>
    <name evidence="2" type="ORF">LWI29_022770</name>
</gene>
<dbReference type="InterPro" id="IPR036691">
    <property type="entry name" value="Endo/exonu/phosph_ase_sf"/>
</dbReference>
<organism evidence="2 3">
    <name type="scientific">Acer saccharum</name>
    <name type="common">Sugar maple</name>
    <dbReference type="NCBI Taxonomy" id="4024"/>
    <lineage>
        <taxon>Eukaryota</taxon>
        <taxon>Viridiplantae</taxon>
        <taxon>Streptophyta</taxon>
        <taxon>Embryophyta</taxon>
        <taxon>Tracheophyta</taxon>
        <taxon>Spermatophyta</taxon>
        <taxon>Magnoliopsida</taxon>
        <taxon>eudicotyledons</taxon>
        <taxon>Gunneridae</taxon>
        <taxon>Pentapetalae</taxon>
        <taxon>rosids</taxon>
        <taxon>malvids</taxon>
        <taxon>Sapindales</taxon>
        <taxon>Sapindaceae</taxon>
        <taxon>Hippocastanoideae</taxon>
        <taxon>Acereae</taxon>
        <taxon>Acer</taxon>
    </lineage>
</organism>
<dbReference type="EMBL" id="JAUESC010000001">
    <property type="protein sequence ID" value="KAK0607926.1"/>
    <property type="molecule type" value="Genomic_DNA"/>
</dbReference>
<accession>A0AA39TH22</accession>
<dbReference type="PANTHER" id="PTHR33710">
    <property type="entry name" value="BNAC02G09200D PROTEIN"/>
    <property type="match status" value="1"/>
</dbReference>
<comment type="caution">
    <text evidence="2">The sequence shown here is derived from an EMBL/GenBank/DDBJ whole genome shotgun (WGS) entry which is preliminary data.</text>
</comment>
<reference evidence="2" key="1">
    <citation type="journal article" date="2022" name="Plant J.">
        <title>Strategies of tolerance reflected in two North American maple genomes.</title>
        <authorList>
            <person name="McEvoy S.L."/>
            <person name="Sezen U.U."/>
            <person name="Trouern-Trend A."/>
            <person name="McMahon S.M."/>
            <person name="Schaberg P.G."/>
            <person name="Yang J."/>
            <person name="Wegrzyn J.L."/>
            <person name="Swenson N.G."/>
        </authorList>
    </citation>
    <scope>NUCLEOTIDE SEQUENCE</scope>
    <source>
        <strain evidence="2">NS2018</strain>
    </source>
</reference>
<feature type="compositionally biased region" description="Low complexity" evidence="1">
    <location>
        <begin position="224"/>
        <end position="242"/>
    </location>
</feature>
<feature type="compositionally biased region" description="Basic and acidic residues" evidence="1">
    <location>
        <begin position="257"/>
        <end position="269"/>
    </location>
</feature>